<keyword evidence="3" id="KW-0804">Transcription</keyword>
<name>F4NS33_BATDJ</name>
<dbReference type="OMA" id="YKYSPVY"/>
<dbReference type="CDD" id="cd01389">
    <property type="entry name" value="HMG-box_ROX1-like"/>
    <property type="match status" value="1"/>
</dbReference>
<dbReference type="GO" id="GO:0003700">
    <property type="term" value="F:DNA-binding transcription factor activity"/>
    <property type="evidence" value="ECO:0007669"/>
    <property type="project" value="UniProtKB-ARBA"/>
</dbReference>
<dbReference type="SUPFAM" id="SSF47095">
    <property type="entry name" value="HMG-box"/>
    <property type="match status" value="1"/>
</dbReference>
<dbReference type="Proteomes" id="UP000007241">
    <property type="component" value="Unassembled WGS sequence"/>
</dbReference>
<dbReference type="Gene3D" id="1.10.30.10">
    <property type="entry name" value="High mobility group box domain"/>
    <property type="match status" value="1"/>
</dbReference>
<evidence type="ECO:0000256" key="2">
    <source>
        <dbReference type="ARBA" id="ARBA00023125"/>
    </source>
</evidence>
<evidence type="ECO:0000256" key="3">
    <source>
        <dbReference type="ARBA" id="ARBA00023163"/>
    </source>
</evidence>
<proteinExistence type="predicted"/>
<dbReference type="GO" id="GO:0006357">
    <property type="term" value="P:regulation of transcription by RNA polymerase II"/>
    <property type="evidence" value="ECO:0007669"/>
    <property type="project" value="UniProtKB-ARBA"/>
</dbReference>
<dbReference type="FunFam" id="1.10.30.10:FF:000041">
    <property type="entry name" value="HMG box family protein"/>
    <property type="match status" value="1"/>
</dbReference>
<dbReference type="STRING" id="684364.F4NS33"/>
<dbReference type="InterPro" id="IPR051356">
    <property type="entry name" value="SOX/SOX-like_TF"/>
</dbReference>
<dbReference type="SMART" id="SM00398">
    <property type="entry name" value="HMG"/>
    <property type="match status" value="1"/>
</dbReference>
<dbReference type="InterPro" id="IPR036910">
    <property type="entry name" value="HMG_box_dom_sf"/>
</dbReference>
<dbReference type="GO" id="GO:0005634">
    <property type="term" value="C:nucleus"/>
    <property type="evidence" value="ECO:0007669"/>
    <property type="project" value="UniProtKB-UniRule"/>
</dbReference>
<feature type="domain" description="HMG box" evidence="6">
    <location>
        <begin position="1"/>
        <end position="70"/>
    </location>
</feature>
<dbReference type="AlphaFoldDB" id="F4NS33"/>
<gene>
    <name evidence="7" type="ORF">BATDEDRAFT_7482</name>
</gene>
<dbReference type="PROSITE" id="PS50118">
    <property type="entry name" value="HMG_BOX_2"/>
    <property type="match status" value="1"/>
</dbReference>
<evidence type="ECO:0000259" key="6">
    <source>
        <dbReference type="PROSITE" id="PS50118"/>
    </source>
</evidence>
<protein>
    <recommendedName>
        <fullName evidence="6">HMG box domain-containing protein</fullName>
    </recommendedName>
</protein>
<keyword evidence="1" id="KW-0805">Transcription regulation</keyword>
<keyword evidence="8" id="KW-1185">Reference proteome</keyword>
<feature type="non-terminal residue" evidence="7">
    <location>
        <position position="75"/>
    </location>
</feature>
<sequence length="75" mass="8823">RPANSFLLYRAEMQSIVRKEFAEHEKVNNNTVSKIVGERWRNEPDEVKAKYAALAAEVKRAHAIEYPDYKYTPRK</sequence>
<dbReference type="PANTHER" id="PTHR45789">
    <property type="entry name" value="FI18025P1"/>
    <property type="match status" value="1"/>
</dbReference>
<feature type="DNA-binding region" description="HMG box" evidence="5">
    <location>
        <begin position="1"/>
        <end position="70"/>
    </location>
</feature>
<evidence type="ECO:0000256" key="1">
    <source>
        <dbReference type="ARBA" id="ARBA00023015"/>
    </source>
</evidence>
<dbReference type="RefSeq" id="XP_006674940.1">
    <property type="nucleotide sequence ID" value="XM_006674877.1"/>
</dbReference>
<evidence type="ECO:0000256" key="4">
    <source>
        <dbReference type="ARBA" id="ARBA00023242"/>
    </source>
</evidence>
<dbReference type="HOGENOM" id="CLU_082854_6_0_1"/>
<dbReference type="InParanoid" id="F4NS33"/>
<organism evidence="7 8">
    <name type="scientific">Batrachochytrium dendrobatidis (strain JAM81 / FGSC 10211)</name>
    <name type="common">Frog chytrid fungus</name>
    <dbReference type="NCBI Taxonomy" id="684364"/>
    <lineage>
        <taxon>Eukaryota</taxon>
        <taxon>Fungi</taxon>
        <taxon>Fungi incertae sedis</taxon>
        <taxon>Chytridiomycota</taxon>
        <taxon>Chytridiomycota incertae sedis</taxon>
        <taxon>Chytridiomycetes</taxon>
        <taxon>Rhizophydiales</taxon>
        <taxon>Rhizophydiales incertae sedis</taxon>
        <taxon>Batrachochytrium</taxon>
    </lineage>
</organism>
<dbReference type="OrthoDB" id="6247875at2759"/>
<dbReference type="InterPro" id="IPR009071">
    <property type="entry name" value="HMG_box_dom"/>
</dbReference>
<evidence type="ECO:0000313" key="7">
    <source>
        <dbReference type="EMBL" id="EGF84214.1"/>
    </source>
</evidence>
<keyword evidence="2 5" id="KW-0238">DNA-binding</keyword>
<evidence type="ECO:0000256" key="5">
    <source>
        <dbReference type="PROSITE-ProRule" id="PRU00267"/>
    </source>
</evidence>
<dbReference type="EMBL" id="GL882879">
    <property type="protein sequence ID" value="EGF84214.1"/>
    <property type="molecule type" value="Genomic_DNA"/>
</dbReference>
<feature type="non-terminal residue" evidence="7">
    <location>
        <position position="1"/>
    </location>
</feature>
<keyword evidence="4 5" id="KW-0539">Nucleus</keyword>
<dbReference type="PANTHER" id="PTHR45789:SF2">
    <property type="entry name" value="FI18025P1"/>
    <property type="match status" value="1"/>
</dbReference>
<accession>F4NS33</accession>
<evidence type="ECO:0000313" key="8">
    <source>
        <dbReference type="Proteomes" id="UP000007241"/>
    </source>
</evidence>
<dbReference type="GeneID" id="18241658"/>
<dbReference type="GO" id="GO:0003690">
    <property type="term" value="F:double-stranded DNA binding"/>
    <property type="evidence" value="ECO:0007669"/>
    <property type="project" value="UniProtKB-ARBA"/>
</dbReference>
<dbReference type="Pfam" id="PF00505">
    <property type="entry name" value="HMG_box"/>
    <property type="match status" value="1"/>
</dbReference>
<reference evidence="7 8" key="1">
    <citation type="submission" date="2009-12" db="EMBL/GenBank/DDBJ databases">
        <title>The draft genome of Batrachochytrium dendrobatidis.</title>
        <authorList>
            <consortium name="US DOE Joint Genome Institute (JGI-PGF)"/>
            <person name="Kuo A."/>
            <person name="Salamov A."/>
            <person name="Schmutz J."/>
            <person name="Lucas S."/>
            <person name="Pitluck S."/>
            <person name="Rosenblum E."/>
            <person name="Stajich J."/>
            <person name="Eisen M."/>
            <person name="Grigoriev I.V."/>
        </authorList>
    </citation>
    <scope>NUCLEOTIDE SEQUENCE [LARGE SCALE GENOMIC DNA]</scope>
    <source>
        <strain evidence="8">JAM81 / FGSC 10211</strain>
    </source>
</reference>